<evidence type="ECO:0000256" key="4">
    <source>
        <dbReference type="ARBA" id="ARBA00023242"/>
    </source>
</evidence>
<reference evidence="8" key="1">
    <citation type="journal article" date="2018" name="Proc. Natl. Acad. Sci. U.S.A.">
        <title>Linking secondary metabolites to gene clusters through genome sequencing of six diverse Aspergillus species.</title>
        <authorList>
            <person name="Kaerboelling I."/>
            <person name="Vesth T.C."/>
            <person name="Frisvad J.C."/>
            <person name="Nybo J.L."/>
            <person name="Theobald S."/>
            <person name="Kuo A."/>
            <person name="Bowyer P."/>
            <person name="Matsuda Y."/>
            <person name="Mondo S."/>
            <person name="Lyhne E.K."/>
            <person name="Kogle M.E."/>
            <person name="Clum A."/>
            <person name="Lipzen A."/>
            <person name="Salamov A."/>
            <person name="Ngan C.Y."/>
            <person name="Daum C."/>
            <person name="Chiniquy J."/>
            <person name="Barry K."/>
            <person name="LaButti K."/>
            <person name="Haridas S."/>
            <person name="Simmons B.A."/>
            <person name="Magnuson J.K."/>
            <person name="Mortensen U.H."/>
            <person name="Larsen T.O."/>
            <person name="Grigoriev I.V."/>
            <person name="Baker S.E."/>
            <person name="Andersen M.R."/>
        </authorList>
    </citation>
    <scope>NUCLEOTIDE SEQUENCE [LARGE SCALE GENOMIC DNA]</scope>
    <source>
        <strain evidence="8">IBT 16806</strain>
    </source>
</reference>
<keyword evidence="2" id="KW-0238">DNA-binding</keyword>
<accession>A0A2I1BSJ2</accession>
<dbReference type="GeneID" id="36539783"/>
<dbReference type="GO" id="GO:0008270">
    <property type="term" value="F:zinc ion binding"/>
    <property type="evidence" value="ECO:0007669"/>
    <property type="project" value="InterPro"/>
</dbReference>
<feature type="region of interest" description="Disordered" evidence="5">
    <location>
        <begin position="1"/>
        <end position="22"/>
    </location>
</feature>
<evidence type="ECO:0000259" key="6">
    <source>
        <dbReference type="PROSITE" id="PS50048"/>
    </source>
</evidence>
<dbReference type="SMART" id="SM00066">
    <property type="entry name" value="GAL4"/>
    <property type="match status" value="1"/>
</dbReference>
<dbReference type="PROSITE" id="PS50048">
    <property type="entry name" value="ZN2_CY6_FUNGAL_2"/>
    <property type="match status" value="1"/>
</dbReference>
<keyword evidence="1" id="KW-0805">Transcription regulation</keyword>
<proteinExistence type="predicted"/>
<dbReference type="VEuPathDB" id="FungiDB:P174DRAFT_74749"/>
<evidence type="ECO:0000256" key="5">
    <source>
        <dbReference type="SAM" id="MobiDB-lite"/>
    </source>
</evidence>
<dbReference type="Pfam" id="PF00172">
    <property type="entry name" value="Zn_clus"/>
    <property type="match status" value="1"/>
</dbReference>
<keyword evidence="4" id="KW-0539">Nucleus</keyword>
<dbReference type="InterPro" id="IPR001138">
    <property type="entry name" value="Zn2Cys6_DnaBD"/>
</dbReference>
<evidence type="ECO:0000313" key="7">
    <source>
        <dbReference type="EMBL" id="PKX88349.1"/>
    </source>
</evidence>
<comment type="caution">
    <text evidence="7">The sequence shown here is derived from an EMBL/GenBank/DDBJ whole genome shotgun (WGS) entry which is preliminary data.</text>
</comment>
<dbReference type="OrthoDB" id="5319341at2759"/>
<dbReference type="Gene3D" id="4.10.240.10">
    <property type="entry name" value="Zn(2)-C6 fungal-type DNA-binding domain"/>
    <property type="match status" value="1"/>
</dbReference>
<feature type="domain" description="Zn(2)-C6 fungal-type" evidence="6">
    <location>
        <begin position="23"/>
        <end position="50"/>
    </location>
</feature>
<dbReference type="EMBL" id="MSZS01000017">
    <property type="protein sequence ID" value="PKX88349.1"/>
    <property type="molecule type" value="Genomic_DNA"/>
</dbReference>
<evidence type="ECO:0000256" key="1">
    <source>
        <dbReference type="ARBA" id="ARBA00023015"/>
    </source>
</evidence>
<dbReference type="GO" id="GO:0003677">
    <property type="term" value="F:DNA binding"/>
    <property type="evidence" value="ECO:0007669"/>
    <property type="project" value="UniProtKB-KW"/>
</dbReference>
<dbReference type="GO" id="GO:0000981">
    <property type="term" value="F:DNA-binding transcription factor activity, RNA polymerase II-specific"/>
    <property type="evidence" value="ECO:0007669"/>
    <property type="project" value="InterPro"/>
</dbReference>
<evidence type="ECO:0000256" key="2">
    <source>
        <dbReference type="ARBA" id="ARBA00023125"/>
    </source>
</evidence>
<dbReference type="InterPro" id="IPR036864">
    <property type="entry name" value="Zn2-C6_fun-type_DNA-bd_sf"/>
</dbReference>
<feature type="region of interest" description="Disordered" evidence="5">
    <location>
        <begin position="73"/>
        <end position="95"/>
    </location>
</feature>
<feature type="compositionally biased region" description="Polar residues" evidence="5">
    <location>
        <begin position="80"/>
        <end position="95"/>
    </location>
</feature>
<evidence type="ECO:0000313" key="8">
    <source>
        <dbReference type="Proteomes" id="UP000234474"/>
    </source>
</evidence>
<dbReference type="AlphaFoldDB" id="A0A2I1BSJ2"/>
<protein>
    <recommendedName>
        <fullName evidence="6">Zn(2)-C6 fungal-type domain-containing protein</fullName>
    </recommendedName>
</protein>
<sequence length="95" mass="10238">MSLGSFQVRRRCGPHDKRRKSHRCENCQRSHIKCDGSRPCSACRSRTLRCDAVSSVESSSDLAIVVCQPPATVSPGIGGTSPQSHMRTGSGHRSG</sequence>
<gene>
    <name evidence="7" type="ORF">P174DRAFT_74749</name>
</gene>
<keyword evidence="8" id="KW-1185">Reference proteome</keyword>
<evidence type="ECO:0000256" key="3">
    <source>
        <dbReference type="ARBA" id="ARBA00023163"/>
    </source>
</evidence>
<dbReference type="SUPFAM" id="SSF57701">
    <property type="entry name" value="Zn2/Cys6 DNA-binding domain"/>
    <property type="match status" value="1"/>
</dbReference>
<keyword evidence="3" id="KW-0804">Transcription</keyword>
<name>A0A2I1BSJ2_ASPN1</name>
<dbReference type="Proteomes" id="UP000234474">
    <property type="component" value="Unassembled WGS sequence"/>
</dbReference>
<organism evidence="7 8">
    <name type="scientific">Aspergillus novofumigatus (strain IBT 16806)</name>
    <dbReference type="NCBI Taxonomy" id="1392255"/>
    <lineage>
        <taxon>Eukaryota</taxon>
        <taxon>Fungi</taxon>
        <taxon>Dikarya</taxon>
        <taxon>Ascomycota</taxon>
        <taxon>Pezizomycotina</taxon>
        <taxon>Eurotiomycetes</taxon>
        <taxon>Eurotiomycetidae</taxon>
        <taxon>Eurotiales</taxon>
        <taxon>Aspergillaceae</taxon>
        <taxon>Aspergillus</taxon>
        <taxon>Aspergillus subgen. Fumigati</taxon>
    </lineage>
</organism>
<dbReference type="RefSeq" id="XP_024676944.1">
    <property type="nucleotide sequence ID" value="XM_024832446.1"/>
</dbReference>
<feature type="compositionally biased region" description="Basic residues" evidence="5">
    <location>
        <begin position="8"/>
        <end position="22"/>
    </location>
</feature>